<dbReference type="Pfam" id="PF20151">
    <property type="entry name" value="DUF6533"/>
    <property type="match status" value="1"/>
</dbReference>
<feature type="transmembrane region" description="Helical" evidence="1">
    <location>
        <begin position="18"/>
        <end position="36"/>
    </location>
</feature>
<feature type="transmembrane region" description="Helical" evidence="1">
    <location>
        <begin position="230"/>
        <end position="249"/>
    </location>
</feature>
<feature type="transmembrane region" description="Helical" evidence="1">
    <location>
        <begin position="192"/>
        <end position="210"/>
    </location>
</feature>
<evidence type="ECO:0000313" key="3">
    <source>
        <dbReference type="EMBL" id="KAK0455397.1"/>
    </source>
</evidence>
<name>A0AA39K6S0_ARMTA</name>
<dbReference type="RefSeq" id="XP_060328907.1">
    <property type="nucleotide sequence ID" value="XM_060477676.1"/>
</dbReference>
<reference evidence="3" key="1">
    <citation type="submission" date="2023-06" db="EMBL/GenBank/DDBJ databases">
        <authorList>
            <consortium name="Lawrence Berkeley National Laboratory"/>
            <person name="Ahrendt S."/>
            <person name="Sahu N."/>
            <person name="Indic B."/>
            <person name="Wong-Bajracharya J."/>
            <person name="Merenyi Z."/>
            <person name="Ke H.-M."/>
            <person name="Monk M."/>
            <person name="Kocsube S."/>
            <person name="Drula E."/>
            <person name="Lipzen A."/>
            <person name="Balint B."/>
            <person name="Henrissat B."/>
            <person name="Andreopoulos B."/>
            <person name="Martin F.M."/>
            <person name="Harder C.B."/>
            <person name="Rigling D."/>
            <person name="Ford K.L."/>
            <person name="Foster G.D."/>
            <person name="Pangilinan J."/>
            <person name="Papanicolaou A."/>
            <person name="Barry K."/>
            <person name="LaButti K."/>
            <person name="Viragh M."/>
            <person name="Koriabine M."/>
            <person name="Yan M."/>
            <person name="Riley R."/>
            <person name="Champramary S."/>
            <person name="Plett K.L."/>
            <person name="Tsai I.J."/>
            <person name="Slot J."/>
            <person name="Sipos G."/>
            <person name="Plett J."/>
            <person name="Nagy L.G."/>
            <person name="Grigoriev I.V."/>
        </authorList>
    </citation>
    <scope>NUCLEOTIDE SEQUENCE</scope>
    <source>
        <strain evidence="3">CCBAS 213</strain>
    </source>
</reference>
<organism evidence="3 4">
    <name type="scientific">Armillaria tabescens</name>
    <name type="common">Ringless honey mushroom</name>
    <name type="synonym">Agaricus tabescens</name>
    <dbReference type="NCBI Taxonomy" id="1929756"/>
    <lineage>
        <taxon>Eukaryota</taxon>
        <taxon>Fungi</taxon>
        <taxon>Dikarya</taxon>
        <taxon>Basidiomycota</taxon>
        <taxon>Agaricomycotina</taxon>
        <taxon>Agaricomycetes</taxon>
        <taxon>Agaricomycetidae</taxon>
        <taxon>Agaricales</taxon>
        <taxon>Marasmiineae</taxon>
        <taxon>Physalacriaceae</taxon>
        <taxon>Desarmillaria</taxon>
    </lineage>
</organism>
<dbReference type="GeneID" id="85361224"/>
<sequence>MDTAQAQRLLRSIENTRYAVFAAATIMLYDHALSFHREVELIWKRRTSFINNVFLWHRYFGLFCILFELSVVVNYRVTETFRRAVDIFADSGLVAPSGFVGRFCQSVSQSSHLNVMVLMSWIYVIYDRNTLVVAMLLCLYAAEVVTTFAILGVSLDHAHTSNHIIPPEIYPSAFCNLTEIPPLYNFYWVPNLAYNGVIFILFILKSYRVLGHPAQPKQKQILYDVYKNSAMNYVTMFSAYLLCCILWISADFALARIPVMFALCFSIMNATRLLLNVRHVYFTHTRSRISVRRDSDDSVLTGFDGMEERWMYELRELRWSGPSGPHV</sequence>
<accession>A0AA39K6S0</accession>
<feature type="transmembrane region" description="Helical" evidence="1">
    <location>
        <begin position="255"/>
        <end position="275"/>
    </location>
</feature>
<evidence type="ECO:0000313" key="4">
    <source>
        <dbReference type="Proteomes" id="UP001175211"/>
    </source>
</evidence>
<comment type="caution">
    <text evidence="3">The sequence shown here is derived from an EMBL/GenBank/DDBJ whole genome shotgun (WGS) entry which is preliminary data.</text>
</comment>
<dbReference type="InterPro" id="IPR045340">
    <property type="entry name" value="DUF6533"/>
</dbReference>
<dbReference type="Proteomes" id="UP001175211">
    <property type="component" value="Unassembled WGS sequence"/>
</dbReference>
<evidence type="ECO:0000256" key="1">
    <source>
        <dbReference type="SAM" id="Phobius"/>
    </source>
</evidence>
<evidence type="ECO:0000259" key="2">
    <source>
        <dbReference type="Pfam" id="PF20151"/>
    </source>
</evidence>
<keyword evidence="4" id="KW-1185">Reference proteome</keyword>
<keyword evidence="1" id="KW-0472">Membrane</keyword>
<feature type="transmembrane region" description="Helical" evidence="1">
    <location>
        <begin position="56"/>
        <end position="75"/>
    </location>
</feature>
<gene>
    <name evidence="3" type="ORF">EV420DRAFT_1644635</name>
</gene>
<protein>
    <recommendedName>
        <fullName evidence="2">DUF6533 domain-containing protein</fullName>
    </recommendedName>
</protein>
<feature type="transmembrane region" description="Helical" evidence="1">
    <location>
        <begin position="131"/>
        <end position="153"/>
    </location>
</feature>
<keyword evidence="1" id="KW-0812">Transmembrane</keyword>
<proteinExistence type="predicted"/>
<keyword evidence="1" id="KW-1133">Transmembrane helix</keyword>
<feature type="domain" description="DUF6533" evidence="2">
    <location>
        <begin position="18"/>
        <end position="63"/>
    </location>
</feature>
<dbReference type="AlphaFoldDB" id="A0AA39K6S0"/>
<dbReference type="EMBL" id="JAUEPS010000025">
    <property type="protein sequence ID" value="KAK0455397.1"/>
    <property type="molecule type" value="Genomic_DNA"/>
</dbReference>